<organism evidence="1 2">
    <name type="scientific">Acipenser ruthenus</name>
    <name type="common">Sterlet sturgeon</name>
    <dbReference type="NCBI Taxonomy" id="7906"/>
    <lineage>
        <taxon>Eukaryota</taxon>
        <taxon>Metazoa</taxon>
        <taxon>Chordata</taxon>
        <taxon>Craniata</taxon>
        <taxon>Vertebrata</taxon>
        <taxon>Euteleostomi</taxon>
        <taxon>Actinopterygii</taxon>
        <taxon>Chondrostei</taxon>
        <taxon>Acipenseriformes</taxon>
        <taxon>Acipenseridae</taxon>
        <taxon>Acipenser</taxon>
    </lineage>
</organism>
<comment type="caution">
    <text evidence="1">The sequence shown here is derived from an EMBL/GenBank/DDBJ whole genome shotgun (WGS) entry which is preliminary data.</text>
</comment>
<dbReference type="AlphaFoldDB" id="A0A444URA3"/>
<accession>A0A444URA3</accession>
<evidence type="ECO:0000313" key="2">
    <source>
        <dbReference type="Proteomes" id="UP000289886"/>
    </source>
</evidence>
<gene>
    <name evidence="1" type="ORF">EOD39_21947</name>
</gene>
<reference evidence="1 2" key="1">
    <citation type="submission" date="2019-01" db="EMBL/GenBank/DDBJ databases">
        <title>Draft Genome and Complete Hox-Cluster Characterization of the Sterlet Sturgeon (Acipenser ruthenus).</title>
        <authorList>
            <person name="Wei Q."/>
        </authorList>
    </citation>
    <scope>NUCLEOTIDE SEQUENCE [LARGE SCALE GENOMIC DNA]</scope>
    <source>
        <strain evidence="1">WHYD16114868_AA</strain>
        <tissue evidence="1">Blood</tissue>
    </source>
</reference>
<evidence type="ECO:0000313" key="1">
    <source>
        <dbReference type="EMBL" id="RXM90688.1"/>
    </source>
</evidence>
<proteinExistence type="predicted"/>
<dbReference type="Proteomes" id="UP000289886">
    <property type="component" value="Unassembled WGS sequence"/>
</dbReference>
<name>A0A444URA3_ACIRT</name>
<dbReference type="EMBL" id="SCEB01014680">
    <property type="protein sequence ID" value="RXM90688.1"/>
    <property type="molecule type" value="Genomic_DNA"/>
</dbReference>
<sequence>MTGHNSLLKDHMICPGLAWASDLVGFNDLLQDVVDVSCVETDLLQVQVRQDRVQQVRYVLAQHTQPLHGTAVETRVGWGVTSCENLLQPCNHETRPNAQGLKTLTWTAFQLSSILRCTALAFQPTQTNCKLVYMKRFKNFIMS</sequence>
<keyword evidence="2" id="KW-1185">Reference proteome</keyword>
<protein>
    <submittedName>
        <fullName evidence="1">Uncharacterized protein</fullName>
    </submittedName>
</protein>